<feature type="transmembrane region" description="Helical" evidence="2">
    <location>
        <begin position="318"/>
        <end position="338"/>
    </location>
</feature>
<feature type="transmembrane region" description="Helical" evidence="2">
    <location>
        <begin position="255"/>
        <end position="278"/>
    </location>
</feature>
<dbReference type="InterPro" id="IPR009688">
    <property type="entry name" value="FAM210A/B-like_dom"/>
</dbReference>
<reference evidence="4 5" key="1">
    <citation type="submission" date="2024-01" db="EMBL/GenBank/DDBJ databases">
        <title>The genome of the rayed Mediterranean limpet Patella caerulea (Linnaeus, 1758).</title>
        <authorList>
            <person name="Anh-Thu Weber A."/>
            <person name="Halstead-Nussloch G."/>
        </authorList>
    </citation>
    <scope>NUCLEOTIDE SEQUENCE [LARGE SCALE GENOMIC DNA]</scope>
    <source>
        <strain evidence="4">AATW-2023a</strain>
        <tissue evidence="4">Whole specimen</tissue>
    </source>
</reference>
<evidence type="ECO:0000256" key="1">
    <source>
        <dbReference type="SAM" id="MobiDB-lite"/>
    </source>
</evidence>
<dbReference type="Proteomes" id="UP001347796">
    <property type="component" value="Unassembled WGS sequence"/>
</dbReference>
<keyword evidence="2" id="KW-0812">Transmembrane</keyword>
<sequence length="352" mass="39029">MVGSSKVVLFLLRDRILLNVTSFGKQKLGLRLAYSTSHVVSRQAVTLANITSEPTCPQGIQGNNDANLKLWFETCNRYGLENCHDQLQGIQSGRKTLSQVLAEQDALIQQIAEQYKAEAKKQQYETDSIQGIQDINHLPSIDTPCPQGVQGTECAQFKLWLQNCHRFGFQNCLEQFQSTRTGQKTLSDIFREQDHIIRSVVSQYQQKRSYSTSPKSNDPNRSATSTANTTEPEMSDVKVVKLSQKERLKKAVKEYGATVIVFHVGISLISLGGFYLAVSSGIDLVGILTRLGVGESILQSKVVSGAGTFVVAYAVHKVFAPVRIGITLTSTPFIVRYLRRIGFLKTPKTIVK</sequence>
<dbReference type="InterPro" id="IPR045866">
    <property type="entry name" value="FAM210A/B-like"/>
</dbReference>
<dbReference type="GO" id="GO:0005739">
    <property type="term" value="C:mitochondrion"/>
    <property type="evidence" value="ECO:0007669"/>
    <property type="project" value="TreeGrafter"/>
</dbReference>
<dbReference type="PANTHER" id="PTHR21377:SF0">
    <property type="entry name" value="PROTEIN FAM210B, MITOCHONDRIAL"/>
    <property type="match status" value="1"/>
</dbReference>
<dbReference type="Pfam" id="PF06916">
    <property type="entry name" value="FAM210A-B_dom"/>
    <property type="match status" value="1"/>
</dbReference>
<feature type="region of interest" description="Disordered" evidence="1">
    <location>
        <begin position="205"/>
        <end position="232"/>
    </location>
</feature>
<name>A0AAN8JZP1_PATCE</name>
<keyword evidence="5" id="KW-1185">Reference proteome</keyword>
<dbReference type="EMBL" id="JAZGQO010000006">
    <property type="protein sequence ID" value="KAK6185557.1"/>
    <property type="molecule type" value="Genomic_DNA"/>
</dbReference>
<evidence type="ECO:0000313" key="4">
    <source>
        <dbReference type="EMBL" id="KAK6185557.1"/>
    </source>
</evidence>
<protein>
    <recommendedName>
        <fullName evidence="3">DUF1279 domain-containing protein</fullName>
    </recommendedName>
</protein>
<accession>A0AAN8JZP1</accession>
<evidence type="ECO:0000256" key="2">
    <source>
        <dbReference type="SAM" id="Phobius"/>
    </source>
</evidence>
<dbReference type="AlphaFoldDB" id="A0AAN8JZP1"/>
<proteinExistence type="predicted"/>
<keyword evidence="2" id="KW-0472">Membrane</keyword>
<organism evidence="4 5">
    <name type="scientific">Patella caerulea</name>
    <name type="common">Rayed Mediterranean limpet</name>
    <dbReference type="NCBI Taxonomy" id="87958"/>
    <lineage>
        <taxon>Eukaryota</taxon>
        <taxon>Metazoa</taxon>
        <taxon>Spiralia</taxon>
        <taxon>Lophotrochozoa</taxon>
        <taxon>Mollusca</taxon>
        <taxon>Gastropoda</taxon>
        <taxon>Patellogastropoda</taxon>
        <taxon>Patelloidea</taxon>
        <taxon>Patellidae</taxon>
        <taxon>Patella</taxon>
    </lineage>
</organism>
<dbReference type="PANTHER" id="PTHR21377">
    <property type="entry name" value="PROTEIN FAM210B, MITOCHONDRIAL"/>
    <property type="match status" value="1"/>
</dbReference>
<gene>
    <name evidence="4" type="ORF">SNE40_007763</name>
</gene>
<evidence type="ECO:0000313" key="5">
    <source>
        <dbReference type="Proteomes" id="UP001347796"/>
    </source>
</evidence>
<keyword evidence="2" id="KW-1133">Transmembrane helix</keyword>
<feature type="domain" description="DUF1279" evidence="3">
    <location>
        <begin position="247"/>
        <end position="333"/>
    </location>
</feature>
<evidence type="ECO:0000259" key="3">
    <source>
        <dbReference type="Pfam" id="PF06916"/>
    </source>
</evidence>
<comment type="caution">
    <text evidence="4">The sequence shown here is derived from an EMBL/GenBank/DDBJ whole genome shotgun (WGS) entry which is preliminary data.</text>
</comment>